<accession>A0A381MY68</accession>
<evidence type="ECO:0000256" key="2">
    <source>
        <dbReference type="ARBA" id="ARBA00023134"/>
    </source>
</evidence>
<dbReference type="NCBIfam" id="TIGR02058">
    <property type="entry name" value="lin0512_fam"/>
    <property type="match status" value="1"/>
</dbReference>
<dbReference type="GO" id="GO:0005525">
    <property type="term" value="F:GTP binding"/>
    <property type="evidence" value="ECO:0007669"/>
    <property type="project" value="UniProtKB-KW"/>
</dbReference>
<dbReference type="PANTHER" id="PTHR34784:SF1">
    <property type="entry name" value="50S RIBOSOMAL PROTEIN L34"/>
    <property type="match status" value="1"/>
</dbReference>
<dbReference type="InterPro" id="IPR037103">
    <property type="entry name" value="Tubulin/FtsZ-like_C"/>
</dbReference>
<dbReference type="Gene3D" id="3.30.1330.20">
    <property type="entry name" value="Tubulin/FtsZ, C-terminal domain"/>
    <property type="match status" value="1"/>
</dbReference>
<evidence type="ECO:0000313" key="3">
    <source>
        <dbReference type="EMBL" id="SUZ47247.1"/>
    </source>
</evidence>
<keyword evidence="1" id="KW-0547">Nucleotide-binding</keyword>
<proteinExistence type="predicted"/>
<dbReference type="Pfam" id="PF09585">
    <property type="entry name" value="Lin0512_fam"/>
    <property type="match status" value="1"/>
</dbReference>
<name>A0A381MY68_9ZZZZ</name>
<dbReference type="PANTHER" id="PTHR34784">
    <property type="entry name" value="50S RIBOSOMAL PROTEIN L34"/>
    <property type="match status" value="1"/>
</dbReference>
<dbReference type="AlphaFoldDB" id="A0A381MY68"/>
<protein>
    <submittedName>
        <fullName evidence="3">Uncharacterized protein</fullName>
    </submittedName>
</protein>
<dbReference type="InterPro" id="IPR011719">
    <property type="entry name" value="CHP02058"/>
</dbReference>
<reference evidence="3" key="1">
    <citation type="submission" date="2018-05" db="EMBL/GenBank/DDBJ databases">
        <authorList>
            <person name="Lanie J.A."/>
            <person name="Ng W.-L."/>
            <person name="Kazmierczak K.M."/>
            <person name="Andrzejewski T.M."/>
            <person name="Davidsen T.M."/>
            <person name="Wayne K.J."/>
            <person name="Tettelin H."/>
            <person name="Glass J.I."/>
            <person name="Rusch D."/>
            <person name="Podicherti R."/>
            <person name="Tsui H.-C.T."/>
            <person name="Winkler M.E."/>
        </authorList>
    </citation>
    <scope>NUCLEOTIDE SEQUENCE</scope>
</reference>
<gene>
    <name evidence="3" type="ORF">METZ01_LOCUS101</name>
</gene>
<keyword evidence="2" id="KW-0342">GTP-binding</keyword>
<organism evidence="3">
    <name type="scientific">marine metagenome</name>
    <dbReference type="NCBI Taxonomy" id="408172"/>
    <lineage>
        <taxon>unclassified sequences</taxon>
        <taxon>metagenomes</taxon>
        <taxon>ecological metagenomes</taxon>
    </lineage>
</organism>
<evidence type="ECO:0000256" key="1">
    <source>
        <dbReference type="ARBA" id="ARBA00022741"/>
    </source>
</evidence>
<sequence length="114" mass="12042">MALTPAVLEMGTGIDLHGQNATEAARRAVWNAVHQSSLMFLGVFGPDTSKNMIVDVTVGITRPDEVDEETVLSVLPHGKGRLTVVQGGLEIEGREGSGDFTLMANAAIVVKLDV</sequence>
<dbReference type="EMBL" id="UINC01000006">
    <property type="protein sequence ID" value="SUZ47247.1"/>
    <property type="molecule type" value="Genomic_DNA"/>
</dbReference>